<feature type="compositionally biased region" description="Polar residues" evidence="1">
    <location>
        <begin position="7"/>
        <end position="22"/>
    </location>
</feature>
<keyword evidence="3" id="KW-1185">Reference proteome</keyword>
<feature type="region of interest" description="Disordered" evidence="1">
    <location>
        <begin position="1"/>
        <end position="22"/>
    </location>
</feature>
<gene>
    <name evidence="2" type="ORF">HGM15179_018619</name>
</gene>
<protein>
    <recommendedName>
        <fullName evidence="4">Rna-directed dna polymerase from mobile element jockey-like</fullName>
    </recommendedName>
</protein>
<dbReference type="OrthoDB" id="416454at2759"/>
<dbReference type="AlphaFoldDB" id="A0A8K1DB22"/>
<dbReference type="Proteomes" id="UP000796761">
    <property type="component" value="Unassembled WGS sequence"/>
</dbReference>
<organism evidence="2 3">
    <name type="scientific">Zosterops borbonicus</name>
    <dbReference type="NCBI Taxonomy" id="364589"/>
    <lineage>
        <taxon>Eukaryota</taxon>
        <taxon>Metazoa</taxon>
        <taxon>Chordata</taxon>
        <taxon>Craniata</taxon>
        <taxon>Vertebrata</taxon>
        <taxon>Euteleostomi</taxon>
        <taxon>Archelosauria</taxon>
        <taxon>Archosauria</taxon>
        <taxon>Dinosauria</taxon>
        <taxon>Saurischia</taxon>
        <taxon>Theropoda</taxon>
        <taxon>Coelurosauria</taxon>
        <taxon>Aves</taxon>
        <taxon>Neognathae</taxon>
        <taxon>Neoaves</taxon>
        <taxon>Telluraves</taxon>
        <taxon>Australaves</taxon>
        <taxon>Passeriformes</taxon>
        <taxon>Sylvioidea</taxon>
        <taxon>Zosteropidae</taxon>
        <taxon>Zosterops</taxon>
    </lineage>
</organism>
<reference evidence="2" key="1">
    <citation type="submission" date="2019-04" db="EMBL/GenBank/DDBJ databases">
        <title>Genome assembly of Zosterops borbonicus 15179.</title>
        <authorList>
            <person name="Leroy T."/>
            <person name="Anselmetti Y."/>
            <person name="Tilak M.-K."/>
            <person name="Nabholz B."/>
        </authorList>
    </citation>
    <scope>NUCLEOTIDE SEQUENCE</scope>
    <source>
        <strain evidence="2">HGM_15179</strain>
        <tissue evidence="2">Muscle</tissue>
    </source>
</reference>
<dbReference type="EMBL" id="SWJQ01001339">
    <property type="protein sequence ID" value="TRZ08487.1"/>
    <property type="molecule type" value="Genomic_DNA"/>
</dbReference>
<evidence type="ECO:0000313" key="3">
    <source>
        <dbReference type="Proteomes" id="UP000796761"/>
    </source>
</evidence>
<accession>A0A8K1DB22</accession>
<evidence type="ECO:0000256" key="1">
    <source>
        <dbReference type="SAM" id="MobiDB-lite"/>
    </source>
</evidence>
<dbReference type="PANTHER" id="PTHR33332">
    <property type="entry name" value="REVERSE TRANSCRIPTASE DOMAIN-CONTAINING PROTEIN"/>
    <property type="match status" value="1"/>
</dbReference>
<name>A0A8K1DB22_9PASS</name>
<comment type="caution">
    <text evidence="2">The sequence shown here is derived from an EMBL/GenBank/DDBJ whole genome shotgun (WGS) entry which is preliminary data.</text>
</comment>
<proteinExistence type="predicted"/>
<sequence>MAPVAATHTSSQGEPDTAAGSSRTVAAAGWEAAELTSLHLQGAAGSVMDQARCQLGLELQYDIKKKKQVSFMSVEYVRWNPIKSRWFTILEERGAAEAIPDVYNKKTGCPQDHCPPGLVDGGREQNGPPVIQEEAVRDLLSHLDVHKSMGSDGVHPRVLRELADELAKQVSINYHQSCLTGEVADDWKLANVMPIHKKGQKEDPDDTKLGACVNLLEGRRALQRDLDRLDRWAESNHMKFNKSKCWVLHFGHNNPLKHYRLGTEWLDSAQAERDLGVLVNNQLNMSQ</sequence>
<evidence type="ECO:0000313" key="2">
    <source>
        <dbReference type="EMBL" id="TRZ08487.1"/>
    </source>
</evidence>
<evidence type="ECO:0008006" key="4">
    <source>
        <dbReference type="Google" id="ProtNLM"/>
    </source>
</evidence>